<dbReference type="EMBL" id="SGPM01000217">
    <property type="protein sequence ID" value="THH27900.1"/>
    <property type="molecule type" value="Genomic_DNA"/>
</dbReference>
<feature type="region of interest" description="Disordered" evidence="1">
    <location>
        <begin position="1"/>
        <end position="20"/>
    </location>
</feature>
<feature type="transmembrane region" description="Helical" evidence="2">
    <location>
        <begin position="194"/>
        <end position="215"/>
    </location>
</feature>
<protein>
    <submittedName>
        <fullName evidence="3">Uncharacterized protein</fullName>
    </submittedName>
</protein>
<organism evidence="3 4">
    <name type="scientific">Antrodiella citrinella</name>
    <dbReference type="NCBI Taxonomy" id="2447956"/>
    <lineage>
        <taxon>Eukaryota</taxon>
        <taxon>Fungi</taxon>
        <taxon>Dikarya</taxon>
        <taxon>Basidiomycota</taxon>
        <taxon>Agaricomycotina</taxon>
        <taxon>Agaricomycetes</taxon>
        <taxon>Polyporales</taxon>
        <taxon>Steccherinaceae</taxon>
        <taxon>Antrodiella</taxon>
    </lineage>
</organism>
<dbReference type="Proteomes" id="UP000308730">
    <property type="component" value="Unassembled WGS sequence"/>
</dbReference>
<sequence length="300" mass="33424">MPTDSSPICPPSLSQHHEAEQSDALGPTLPVWQSVFLCGALCTVGALGISRYSRCRTKRFYGRLGLGAVFAAWTYDAVVDDDTQRRFQRQMEDPNLQKLWHTAQAAALVLANARDGTILKGKTRGVLTEFYEKRSTDEEKQLKREEGFSTVCLDPDNRATAHLFMNAQWAAAGVSLRDKHRATIIMASCADLELLQDAGGGCLAYGIVSALVGVVSPCWPILIRSLFFTSMLGLSGRLWFVTWRNRTIVRNFDAIEDRQRVGDACDVSWKEDETVDFYLDPEALKDPEIKAQINTMLENA</sequence>
<keyword evidence="2" id="KW-1133">Transmembrane helix</keyword>
<name>A0A4S4MWW0_9APHY</name>
<keyword evidence="4" id="KW-1185">Reference proteome</keyword>
<reference evidence="3 4" key="1">
    <citation type="submission" date="2019-02" db="EMBL/GenBank/DDBJ databases">
        <title>Genome sequencing of the rare red list fungi Antrodiella citrinella (Flaviporus citrinellus).</title>
        <authorList>
            <person name="Buettner E."/>
            <person name="Kellner H."/>
        </authorList>
    </citation>
    <scope>NUCLEOTIDE SEQUENCE [LARGE SCALE GENOMIC DNA]</scope>
    <source>
        <strain evidence="3 4">DSM 108506</strain>
    </source>
</reference>
<dbReference type="AlphaFoldDB" id="A0A4S4MWW0"/>
<evidence type="ECO:0000256" key="2">
    <source>
        <dbReference type="SAM" id="Phobius"/>
    </source>
</evidence>
<gene>
    <name evidence="3" type="ORF">EUX98_g6292</name>
</gene>
<evidence type="ECO:0000256" key="1">
    <source>
        <dbReference type="SAM" id="MobiDB-lite"/>
    </source>
</evidence>
<feature type="transmembrane region" description="Helical" evidence="2">
    <location>
        <begin position="31"/>
        <end position="49"/>
    </location>
</feature>
<evidence type="ECO:0000313" key="3">
    <source>
        <dbReference type="EMBL" id="THH27900.1"/>
    </source>
</evidence>
<keyword evidence="2" id="KW-0472">Membrane</keyword>
<accession>A0A4S4MWW0</accession>
<keyword evidence="2" id="KW-0812">Transmembrane</keyword>
<proteinExistence type="predicted"/>
<comment type="caution">
    <text evidence="3">The sequence shown here is derived from an EMBL/GenBank/DDBJ whole genome shotgun (WGS) entry which is preliminary data.</text>
</comment>
<evidence type="ECO:0000313" key="4">
    <source>
        <dbReference type="Proteomes" id="UP000308730"/>
    </source>
</evidence>